<dbReference type="GeneID" id="64659201"/>
<reference evidence="1" key="1">
    <citation type="journal article" date="2020" name="New Phytol.">
        <title>Comparative genomics reveals dynamic genome evolution in host specialist ectomycorrhizal fungi.</title>
        <authorList>
            <person name="Lofgren L.A."/>
            <person name="Nguyen N.H."/>
            <person name="Vilgalys R."/>
            <person name="Ruytinx J."/>
            <person name="Liao H.L."/>
            <person name="Branco S."/>
            <person name="Kuo A."/>
            <person name="LaButti K."/>
            <person name="Lipzen A."/>
            <person name="Andreopoulos W."/>
            <person name="Pangilinan J."/>
            <person name="Riley R."/>
            <person name="Hundley H."/>
            <person name="Na H."/>
            <person name="Barry K."/>
            <person name="Grigoriev I.V."/>
            <person name="Stajich J.E."/>
            <person name="Kennedy P.G."/>
        </authorList>
    </citation>
    <scope>NUCLEOTIDE SEQUENCE</scope>
    <source>
        <strain evidence="1">FC203</strain>
    </source>
</reference>
<organism evidence="1 2">
    <name type="scientific">Suillus fuscotomentosus</name>
    <dbReference type="NCBI Taxonomy" id="1912939"/>
    <lineage>
        <taxon>Eukaryota</taxon>
        <taxon>Fungi</taxon>
        <taxon>Dikarya</taxon>
        <taxon>Basidiomycota</taxon>
        <taxon>Agaricomycotina</taxon>
        <taxon>Agaricomycetes</taxon>
        <taxon>Agaricomycetidae</taxon>
        <taxon>Boletales</taxon>
        <taxon>Suillineae</taxon>
        <taxon>Suillaceae</taxon>
        <taxon>Suillus</taxon>
    </lineage>
</organism>
<protein>
    <submittedName>
        <fullName evidence="1">Uncharacterized protein</fullName>
    </submittedName>
</protein>
<name>A0AAD4EB60_9AGAM</name>
<dbReference type="AlphaFoldDB" id="A0AAD4EB60"/>
<dbReference type="Proteomes" id="UP001195769">
    <property type="component" value="Unassembled WGS sequence"/>
</dbReference>
<keyword evidence="2" id="KW-1185">Reference proteome</keyword>
<accession>A0AAD4EB60</accession>
<gene>
    <name evidence="1" type="ORF">F5891DRAFT_114103</name>
</gene>
<sequence>MHALQEYSAFHAVLLAVLLQNRAAYSYSQPGRGTCIILAIIRVGGLPELSPGSGWMLLPLGFFQLVFFRLARWHGKSIWKRAPFIPLALSIPAKRHFPYSHHHIRSGDCII</sequence>
<evidence type="ECO:0000313" key="2">
    <source>
        <dbReference type="Proteomes" id="UP001195769"/>
    </source>
</evidence>
<proteinExistence type="predicted"/>
<comment type="caution">
    <text evidence="1">The sequence shown here is derived from an EMBL/GenBank/DDBJ whole genome shotgun (WGS) entry which is preliminary data.</text>
</comment>
<evidence type="ECO:0000313" key="1">
    <source>
        <dbReference type="EMBL" id="KAG1903053.1"/>
    </source>
</evidence>
<dbReference type="EMBL" id="JABBWK010000014">
    <property type="protein sequence ID" value="KAG1903053.1"/>
    <property type="molecule type" value="Genomic_DNA"/>
</dbReference>
<dbReference type="RefSeq" id="XP_041228628.1">
    <property type="nucleotide sequence ID" value="XM_041364903.1"/>
</dbReference>